<dbReference type="AlphaFoldDB" id="U2E2E5"/>
<dbReference type="GeneID" id="23799489"/>
<protein>
    <recommendedName>
        <fullName evidence="2">DUF7979 domain-containing protein</fullName>
    </recommendedName>
</protein>
<keyword evidence="1" id="KW-1133">Transmembrane helix</keyword>
<gene>
    <name evidence="3" type="ORF">HLRTI_001770</name>
</gene>
<dbReference type="Pfam" id="PF25934">
    <property type="entry name" value="DUF7979"/>
    <property type="match status" value="1"/>
</dbReference>
<comment type="caution">
    <text evidence="3">The sequence shown here is derived from an EMBL/GenBank/DDBJ whole genome shotgun (WGS) entry which is preliminary data.</text>
</comment>
<reference evidence="3 4" key="1">
    <citation type="journal article" date="2011" name="J. Bacteriol.">
        <title>Genome sequence of Halorhabdus tiamatea, the first archaeon isolated from a deep-sea anoxic brine lake.</title>
        <authorList>
            <person name="Antunes A."/>
            <person name="Alam I."/>
            <person name="Bajic V.B."/>
            <person name="Stingl U."/>
        </authorList>
    </citation>
    <scope>NUCLEOTIDE SEQUENCE [LARGE SCALE GENOMIC DNA]</scope>
    <source>
        <strain evidence="3 4">SARL4B</strain>
    </source>
</reference>
<feature type="domain" description="DUF7979" evidence="2">
    <location>
        <begin position="49"/>
        <end position="104"/>
    </location>
</feature>
<keyword evidence="1" id="KW-0472">Membrane</keyword>
<reference evidence="3 4" key="2">
    <citation type="journal article" date="2013" name="PLoS ONE">
        <title>INDIGO - INtegrated Data Warehouse of MIcrobial GenOmes with Examples from the Red Sea Extremophiles.</title>
        <authorList>
            <person name="Alam I."/>
            <person name="Antunes A."/>
            <person name="Kamau A.A."/>
            <person name="Ba Alawi W."/>
            <person name="Kalkatawi M."/>
            <person name="Stingl U."/>
            <person name="Bajic V.B."/>
        </authorList>
    </citation>
    <scope>NUCLEOTIDE SEQUENCE [LARGE SCALE GENOMIC DNA]</scope>
    <source>
        <strain evidence="3 4">SARL4B</strain>
    </source>
</reference>
<dbReference type="RefSeq" id="WP_008526527.1">
    <property type="nucleotide sequence ID" value="NC_021921.1"/>
</dbReference>
<organism evidence="3 4">
    <name type="scientific">Halorhabdus tiamatea SARL4B</name>
    <dbReference type="NCBI Taxonomy" id="1033806"/>
    <lineage>
        <taxon>Archaea</taxon>
        <taxon>Methanobacteriati</taxon>
        <taxon>Methanobacteriota</taxon>
        <taxon>Stenosarchaea group</taxon>
        <taxon>Halobacteria</taxon>
        <taxon>Halobacteriales</taxon>
        <taxon>Haloarculaceae</taxon>
        <taxon>Halorhabdus</taxon>
    </lineage>
</organism>
<dbReference type="EMBL" id="AFNT02000019">
    <property type="protein sequence ID" value="ERJ06151.1"/>
    <property type="molecule type" value="Genomic_DNA"/>
</dbReference>
<proteinExistence type="predicted"/>
<dbReference type="Proteomes" id="UP000003861">
    <property type="component" value="Unassembled WGS sequence"/>
</dbReference>
<evidence type="ECO:0000313" key="4">
    <source>
        <dbReference type="Proteomes" id="UP000003861"/>
    </source>
</evidence>
<dbReference type="OrthoDB" id="381318at2157"/>
<evidence type="ECO:0000313" key="3">
    <source>
        <dbReference type="EMBL" id="ERJ06151.1"/>
    </source>
</evidence>
<evidence type="ECO:0000256" key="1">
    <source>
        <dbReference type="SAM" id="Phobius"/>
    </source>
</evidence>
<sequence>MGSSSRLGLLLGLGLLLSGGLAYGVGMYQESSACTSGHMIMIEQMSADESVHPPIEEVAFENLSSAEQDLFRETLAGNTTKFCNDTELVDTLSGKVILYQGDRYSSSLLAFDGTSWGFPLVLVGMAAVFLGGVLSVLMGGMVILRRIWDRLLIE</sequence>
<keyword evidence="1" id="KW-0812">Transmembrane</keyword>
<feature type="transmembrane region" description="Helical" evidence="1">
    <location>
        <begin position="116"/>
        <end position="144"/>
    </location>
</feature>
<accession>U2E2E5</accession>
<dbReference type="InterPro" id="IPR058285">
    <property type="entry name" value="DUF7979"/>
</dbReference>
<evidence type="ECO:0000259" key="2">
    <source>
        <dbReference type="Pfam" id="PF25934"/>
    </source>
</evidence>
<name>U2E2E5_9EURY</name>